<dbReference type="OrthoDB" id="3199698at2759"/>
<organism evidence="1 2">
    <name type="scientific">Crepidotus variabilis</name>
    <dbReference type="NCBI Taxonomy" id="179855"/>
    <lineage>
        <taxon>Eukaryota</taxon>
        <taxon>Fungi</taxon>
        <taxon>Dikarya</taxon>
        <taxon>Basidiomycota</taxon>
        <taxon>Agaricomycotina</taxon>
        <taxon>Agaricomycetes</taxon>
        <taxon>Agaricomycetidae</taxon>
        <taxon>Agaricales</taxon>
        <taxon>Agaricineae</taxon>
        <taxon>Crepidotaceae</taxon>
        <taxon>Crepidotus</taxon>
    </lineage>
</organism>
<dbReference type="Pfam" id="PF18759">
    <property type="entry name" value="Plavaka"/>
    <property type="match status" value="1"/>
</dbReference>
<protein>
    <submittedName>
        <fullName evidence="1">Uncharacterized protein</fullName>
    </submittedName>
</protein>
<keyword evidence="2" id="KW-1185">Reference proteome</keyword>
<comment type="caution">
    <text evidence="1">The sequence shown here is derived from an EMBL/GenBank/DDBJ whole genome shotgun (WGS) entry which is preliminary data.</text>
</comment>
<proteinExistence type="predicted"/>
<reference evidence="1" key="1">
    <citation type="submission" date="2020-11" db="EMBL/GenBank/DDBJ databases">
        <authorList>
            <consortium name="DOE Joint Genome Institute"/>
            <person name="Ahrendt S."/>
            <person name="Riley R."/>
            <person name="Andreopoulos W."/>
            <person name="Labutti K."/>
            <person name="Pangilinan J."/>
            <person name="Ruiz-Duenas F.J."/>
            <person name="Barrasa J.M."/>
            <person name="Sanchez-Garcia M."/>
            <person name="Camarero S."/>
            <person name="Miyauchi S."/>
            <person name="Serrano A."/>
            <person name="Linde D."/>
            <person name="Babiker R."/>
            <person name="Drula E."/>
            <person name="Ayuso-Fernandez I."/>
            <person name="Pacheco R."/>
            <person name="Padilla G."/>
            <person name="Ferreira P."/>
            <person name="Barriuso J."/>
            <person name="Kellner H."/>
            <person name="Castanera R."/>
            <person name="Alfaro M."/>
            <person name="Ramirez L."/>
            <person name="Pisabarro A.G."/>
            <person name="Kuo A."/>
            <person name="Tritt A."/>
            <person name="Lipzen A."/>
            <person name="He G."/>
            <person name="Yan M."/>
            <person name="Ng V."/>
            <person name="Cullen D."/>
            <person name="Martin F."/>
            <person name="Rosso M.-N."/>
            <person name="Henrissat B."/>
            <person name="Hibbett D."/>
            <person name="Martinez A.T."/>
            <person name="Grigoriev I.V."/>
        </authorList>
    </citation>
    <scope>NUCLEOTIDE SEQUENCE</scope>
    <source>
        <strain evidence="1">CBS 506.95</strain>
    </source>
</reference>
<gene>
    <name evidence="1" type="ORF">CPB83DRAFT_869883</name>
</gene>
<accession>A0A9P6EEB5</accession>
<sequence>MKKAHVTQCGDGYYCRCIYRIGPYIADYLEQCLLACVVQGWCPNNGVPCSHKHKEALLQACDGEVKRLWEGYGYIADIKPFTSHFPWANIYELLLPDLLHQVIKGTFKDHLVSWIKAYFKTQPNGSRLLAEMDRRIAAAHPFAGLRRFPEGRNFKQWTGDSSKALMKVFLPAIAGLVPDGMVRAISAFLEFCYLVCCSEISKDILDQIEAVVTRFHDKHTTLLEYGIRDNFLLPRQHSLNHYHISIQMFGTPNRLCSSITKSKHIKAVKEPYRHSSHWEALGQMLEDVDAEDAEGSALWGDVQLPKRTASGYPCTVEALSAHLHNPALSEYIHRFLYDQQNPDSNVFEMDIPLDQCPQLPDNMRVCVYHSASALYHAPSDLSGIGGMHREYICSSPSWKHSHPRHDIVFIEHNPDKTGFRGLGVAQVWLFLSFHFGVTRYNCALVQWFEHYQDSPCPVTGMWRVQPDYTFEEFENMKI</sequence>
<dbReference type="EMBL" id="MU157860">
    <property type="protein sequence ID" value="KAF9527497.1"/>
    <property type="molecule type" value="Genomic_DNA"/>
</dbReference>
<dbReference type="InterPro" id="IPR041078">
    <property type="entry name" value="Plavaka"/>
</dbReference>
<dbReference type="AlphaFoldDB" id="A0A9P6EEB5"/>
<evidence type="ECO:0000313" key="1">
    <source>
        <dbReference type="EMBL" id="KAF9527497.1"/>
    </source>
</evidence>
<name>A0A9P6EEB5_9AGAR</name>
<dbReference type="Proteomes" id="UP000807306">
    <property type="component" value="Unassembled WGS sequence"/>
</dbReference>
<evidence type="ECO:0000313" key="2">
    <source>
        <dbReference type="Proteomes" id="UP000807306"/>
    </source>
</evidence>